<dbReference type="STRING" id="215250.A0A316YP02"/>
<feature type="compositionally biased region" description="Basic residues" evidence="3">
    <location>
        <begin position="1695"/>
        <end position="1708"/>
    </location>
</feature>
<dbReference type="Gene3D" id="3.30.420.390">
    <property type="match status" value="2"/>
</dbReference>
<dbReference type="CDD" id="cd20251">
    <property type="entry name" value="Complex1_LYR_SF"/>
    <property type="match status" value="1"/>
</dbReference>
<dbReference type="GeneID" id="37045966"/>
<dbReference type="GO" id="GO:0006264">
    <property type="term" value="P:mitochondrial DNA replication"/>
    <property type="evidence" value="ECO:0007669"/>
    <property type="project" value="TreeGrafter"/>
</dbReference>
<dbReference type="GO" id="GO:0003887">
    <property type="term" value="F:DNA-directed DNA polymerase activity"/>
    <property type="evidence" value="ECO:0007669"/>
    <property type="project" value="InterPro"/>
</dbReference>
<dbReference type="Pfam" id="PF18136">
    <property type="entry name" value="DNApol_Exo"/>
    <property type="match status" value="2"/>
</dbReference>
<feature type="domain" description="DNA-directed DNA polymerase family A palm" evidence="4">
    <location>
        <begin position="988"/>
        <end position="1226"/>
    </location>
</feature>
<evidence type="ECO:0000313" key="5">
    <source>
        <dbReference type="EMBL" id="PWN90388.1"/>
    </source>
</evidence>
<evidence type="ECO:0000256" key="3">
    <source>
        <dbReference type="SAM" id="MobiDB-lite"/>
    </source>
</evidence>
<dbReference type="OrthoDB" id="5588663at2759"/>
<dbReference type="Gene3D" id="1.10.150.20">
    <property type="entry name" value="5' to 3' exonuclease, C-terminal subdomain"/>
    <property type="match status" value="1"/>
</dbReference>
<accession>A0A316YP02</accession>
<evidence type="ECO:0000256" key="2">
    <source>
        <dbReference type="SAM" id="Coils"/>
    </source>
</evidence>
<gene>
    <name evidence="5" type="ORF">FA10DRAFT_286099</name>
</gene>
<feature type="region of interest" description="Disordered" evidence="3">
    <location>
        <begin position="1386"/>
        <end position="1414"/>
    </location>
</feature>
<evidence type="ECO:0000313" key="6">
    <source>
        <dbReference type="Proteomes" id="UP000245768"/>
    </source>
</evidence>
<protein>
    <recommendedName>
        <fullName evidence="1">Mitochondrial DNA polymerase catalytic subunit</fullName>
    </recommendedName>
</protein>
<dbReference type="InParanoid" id="A0A316YP02"/>
<feature type="compositionally biased region" description="Basic and acidic residues" evidence="3">
    <location>
        <begin position="1709"/>
        <end position="1724"/>
    </location>
</feature>
<dbReference type="SUPFAM" id="SSF56672">
    <property type="entry name" value="DNA/RNA polymerases"/>
    <property type="match status" value="1"/>
</dbReference>
<dbReference type="Pfam" id="PF00476">
    <property type="entry name" value="DNA_pol_A"/>
    <property type="match status" value="1"/>
</dbReference>
<dbReference type="SMART" id="SM00482">
    <property type="entry name" value="POLAc"/>
    <property type="match status" value="1"/>
</dbReference>
<dbReference type="Gene3D" id="3.30.70.370">
    <property type="match status" value="1"/>
</dbReference>
<dbReference type="PANTHER" id="PTHR10267">
    <property type="entry name" value="DNA POLYMERASE SUBUNIT GAMMA-1"/>
    <property type="match status" value="1"/>
</dbReference>
<dbReference type="GO" id="GO:0005760">
    <property type="term" value="C:gamma DNA polymerase complex"/>
    <property type="evidence" value="ECO:0007669"/>
    <property type="project" value="InterPro"/>
</dbReference>
<proteinExistence type="predicted"/>
<feature type="coiled-coil region" evidence="2">
    <location>
        <begin position="1517"/>
        <end position="1544"/>
    </location>
</feature>
<sequence length="1724" mass="192319">MPLEDRPPTVSRTVPYRRPEYLSRRKKEMECPTSAQAVAPVLPGMPYRNAVGVQLLSRPLHAQLFPPGTSDQVPPIHPNALSLCQHHLSSHGLKPEQASTLPETSFDLPPLQGKDLGEHFWNIGREAAQPWLGMAHEFASQDVPSTMPDGVSGDATSTEDEDGLLCAKDWLSLDVGMRKEMTPRPPKWQRKSGWTRYPVLRSSDGHGCAALGEGEAVEYPLVEDGALVFDVETMVTESQFAVMATAASPNAWYAWLSPWLLGETTDKAQLIPFGPSGDQNMPARLVIGHNVSYDRGRVRDEYSLKRGNTRWLDTMSLHVATRGISSPQRGAWIKHSKTRALEKMLDEDGIEERKKAVIASILGGQDVDEDTIAALDLEDLIGVDRNEDQGNDLASIDAILDSSNGSARSDATSRAAASTLWQDITSKNSLADVAKLHCDITVSKDVRNVFIDGTSREEILSMLDELLHYCATDVAVTHKVFQKVWPAFVANCPHPATVAGVLGLGSAILPVDDEWIDYQRRSNETFEAAHGEVRKNLVKLAEELRSRGTEGVSWDQAMAWSTAKAKALEEDQDEEQETSKMWWDEDAWTSQLDWTPKKPKKIRLASTENEDDSLKVPMWYRDKVLKSPAGLGTTMAATPAVLRLHLDGKPIIKGDDGKWKAKGQTPDQDEVVGGSPLRQAFLKKGRGLAVKSHLDGNAGEEALSAIRGGSLDKAEVRLLLSKAAEDLIAWAKANGKAVEEDAQLTTLDWQKVEADTGPASTGDSDPTAEREWWPKWYWDLIKPGTGEVELTIRSKVAPTLLKVSWEGCPLYHSREHGWVFLHDIKAMPDFTTRQKPLKFKHEADESFKSLSKEQGLLFYKVPHVAGDNSNVGSPFSKGFVPFFEKETLKSELSSEAAKSAAKAALEMNSQCSYWIGVRDRVEKQMVVWDGQGGSSMLYPQGASGARPEDAHRKKGMILPQVVPMGTVTRRAIEKTWLTASNAKANRVGSELKAMVKAPPGWSIVGADVDSEELWICSVMGDAQFGIHGATAVGWMTLEGTKALGTDLHSKTANILGTGRNQAKVFNYSRIYGAGIRHSSQLLLKASPSMSNEEATRKAKELYATTKGTNTYTDDFFGRRFWYGGTESYVFNKLEEVALSAHPTTPALDCGVTAALSRKYLPKVAKFGRMSEDYMPSRVNWVVQSSGVDYLHLLIASMEHLCRSYDIDARFMISVHDEVRYLARDEDAHRAALALQVANLWTRAMFAFKLQMDDLPQGCAFFAQVDVDKVLRKEADDPCVTPSQPVPIPPGQAYEIEQTLKLTNGGSLFADGRAMKSAPLDSPAAVPVAGASIDINQPGYVPSKQLHRSTGERGLRFLQAQTATEVGEIAALEQRAKMAEERVEREKATAAKRQTKTPPTQAAPAASAMAPKKPLRAAARSLHTSSAARPTEDHDAIRSLVKAFPVRRFKTRKPFFKLDSHRSEVLMLYRRLMKACPKLGLPKTRATIRGVARAKKKLTSPRQTDEVLQRARGMIDRFERAKRGDEEATREMREMEEELVEKDRVRRWELVYDRYLRSVKEEARGEPRRSGALLAPSFYTVGMHRYKPFQPESVTMIIKRRRLARWARYGRSLDLDERARMIKEEVQIWNALRSQQQEKAPRARKARGEEEENLLRGWNEPFADEMREMRAAYDREEARSKSQMSIQVLREAKEARRAKHRARLRNKMRREREKEKAELDAKPES</sequence>
<keyword evidence="2" id="KW-0175">Coiled coil</keyword>
<dbReference type="EMBL" id="KZ819636">
    <property type="protein sequence ID" value="PWN90388.1"/>
    <property type="molecule type" value="Genomic_DNA"/>
</dbReference>
<dbReference type="GO" id="GO:0008408">
    <property type="term" value="F:3'-5' exonuclease activity"/>
    <property type="evidence" value="ECO:0007669"/>
    <property type="project" value="TreeGrafter"/>
</dbReference>
<dbReference type="FunCoup" id="A0A316YP02">
    <property type="interactions" value="227"/>
</dbReference>
<dbReference type="RefSeq" id="XP_025377586.1">
    <property type="nucleotide sequence ID" value="XM_025524050.1"/>
</dbReference>
<feature type="compositionally biased region" description="Low complexity" evidence="3">
    <location>
        <begin position="1395"/>
        <end position="1411"/>
    </location>
</feature>
<dbReference type="Proteomes" id="UP000245768">
    <property type="component" value="Unassembled WGS sequence"/>
</dbReference>
<reference evidence="5 6" key="1">
    <citation type="journal article" date="2018" name="Mol. Biol. Evol.">
        <title>Broad Genomic Sampling Reveals a Smut Pathogenic Ancestry of the Fungal Clade Ustilaginomycotina.</title>
        <authorList>
            <person name="Kijpornyongpan T."/>
            <person name="Mondo S.J."/>
            <person name="Barry K."/>
            <person name="Sandor L."/>
            <person name="Lee J."/>
            <person name="Lipzen A."/>
            <person name="Pangilinan J."/>
            <person name="LaButti K."/>
            <person name="Hainaut M."/>
            <person name="Henrissat B."/>
            <person name="Grigoriev I.V."/>
            <person name="Spatafora J.W."/>
            <person name="Aime M.C."/>
        </authorList>
    </citation>
    <scope>NUCLEOTIDE SEQUENCE [LARGE SCALE GENOMIC DNA]</scope>
    <source>
        <strain evidence="5 6">MCA 4198</strain>
    </source>
</reference>
<organism evidence="5 6">
    <name type="scientific">Acaromyces ingoldii</name>
    <dbReference type="NCBI Taxonomy" id="215250"/>
    <lineage>
        <taxon>Eukaryota</taxon>
        <taxon>Fungi</taxon>
        <taxon>Dikarya</taxon>
        <taxon>Basidiomycota</taxon>
        <taxon>Ustilaginomycotina</taxon>
        <taxon>Exobasidiomycetes</taxon>
        <taxon>Exobasidiales</taxon>
        <taxon>Cryptobasidiaceae</taxon>
        <taxon>Acaromyces</taxon>
    </lineage>
</organism>
<dbReference type="PANTHER" id="PTHR10267:SF0">
    <property type="entry name" value="DNA POLYMERASE SUBUNIT GAMMA-1"/>
    <property type="match status" value="1"/>
</dbReference>
<keyword evidence="6" id="KW-1185">Reference proteome</keyword>
<dbReference type="GO" id="GO:0003677">
    <property type="term" value="F:DNA binding"/>
    <property type="evidence" value="ECO:0007669"/>
    <property type="project" value="InterPro"/>
</dbReference>
<dbReference type="InterPro" id="IPR001098">
    <property type="entry name" value="DNA-dir_DNA_pol_A_palm_dom"/>
</dbReference>
<evidence type="ECO:0000259" key="4">
    <source>
        <dbReference type="SMART" id="SM00482"/>
    </source>
</evidence>
<feature type="region of interest" description="Disordered" evidence="3">
    <location>
        <begin position="1672"/>
        <end position="1724"/>
    </location>
</feature>
<dbReference type="InterPro" id="IPR012337">
    <property type="entry name" value="RNaseH-like_sf"/>
</dbReference>
<dbReference type="PRINTS" id="PR00867">
    <property type="entry name" value="DNAPOLG"/>
</dbReference>
<evidence type="ECO:0000256" key="1">
    <source>
        <dbReference type="ARBA" id="ARBA00031966"/>
    </source>
</evidence>
<dbReference type="InterPro" id="IPR043502">
    <property type="entry name" value="DNA/RNA_pol_sf"/>
</dbReference>
<name>A0A316YP02_9BASI</name>
<dbReference type="InterPro" id="IPR041336">
    <property type="entry name" value="DNApol_Exo"/>
</dbReference>
<dbReference type="SUPFAM" id="SSF53098">
    <property type="entry name" value="Ribonuclease H-like"/>
    <property type="match status" value="1"/>
</dbReference>
<dbReference type="FunFam" id="3.30.420.390:FF:000004">
    <property type="entry name" value="DNA polymerase subunit gamma-1, mitochondrial"/>
    <property type="match status" value="1"/>
</dbReference>
<dbReference type="InterPro" id="IPR002297">
    <property type="entry name" value="DNA-dir_DNA_pol_A_mt"/>
</dbReference>